<dbReference type="AlphaFoldDB" id="A0A8S0VP83"/>
<evidence type="ECO:0000313" key="3">
    <source>
        <dbReference type="Proteomes" id="UP000594638"/>
    </source>
</evidence>
<accession>A0A8S0VP83</accession>
<evidence type="ECO:0000256" key="1">
    <source>
        <dbReference type="SAM" id="MobiDB-lite"/>
    </source>
</evidence>
<gene>
    <name evidence="2" type="ORF">OLEA9_A033669</name>
</gene>
<comment type="caution">
    <text evidence="2">The sequence shown here is derived from an EMBL/GenBank/DDBJ whole genome shotgun (WGS) entry which is preliminary data.</text>
</comment>
<keyword evidence="3" id="KW-1185">Reference proteome</keyword>
<feature type="non-terminal residue" evidence="2">
    <location>
        <position position="1"/>
    </location>
</feature>
<evidence type="ECO:0000313" key="2">
    <source>
        <dbReference type="EMBL" id="CAA3033057.1"/>
    </source>
</evidence>
<feature type="region of interest" description="Disordered" evidence="1">
    <location>
        <begin position="44"/>
        <end position="65"/>
    </location>
</feature>
<name>A0A8S0VP83_OLEEU</name>
<organism evidence="2 3">
    <name type="scientific">Olea europaea subsp. europaea</name>
    <dbReference type="NCBI Taxonomy" id="158383"/>
    <lineage>
        <taxon>Eukaryota</taxon>
        <taxon>Viridiplantae</taxon>
        <taxon>Streptophyta</taxon>
        <taxon>Embryophyta</taxon>
        <taxon>Tracheophyta</taxon>
        <taxon>Spermatophyta</taxon>
        <taxon>Magnoliopsida</taxon>
        <taxon>eudicotyledons</taxon>
        <taxon>Gunneridae</taxon>
        <taxon>Pentapetalae</taxon>
        <taxon>asterids</taxon>
        <taxon>lamiids</taxon>
        <taxon>Lamiales</taxon>
        <taxon>Oleaceae</taxon>
        <taxon>Oleeae</taxon>
        <taxon>Olea</taxon>
    </lineage>
</organism>
<dbReference type="EMBL" id="CACTIH010009808">
    <property type="protein sequence ID" value="CAA3033057.1"/>
    <property type="molecule type" value="Genomic_DNA"/>
</dbReference>
<sequence length="95" mass="10514">ERAGDSKWSSSGGNCGPGMICKCLIRPHTLGLCARATIHTRRRRRKLFRPPPKWNESESDGETNSKLMSIGGRPFARRQLAFVLARLAAADYANS</sequence>
<dbReference type="Gramene" id="OE9A033669T1">
    <property type="protein sequence ID" value="OE9A033669C1"/>
    <property type="gene ID" value="OE9A033669"/>
</dbReference>
<dbReference type="Proteomes" id="UP000594638">
    <property type="component" value="Unassembled WGS sequence"/>
</dbReference>
<reference evidence="2 3" key="1">
    <citation type="submission" date="2019-12" db="EMBL/GenBank/DDBJ databases">
        <authorList>
            <person name="Alioto T."/>
            <person name="Alioto T."/>
            <person name="Gomez Garrido J."/>
        </authorList>
    </citation>
    <scope>NUCLEOTIDE SEQUENCE [LARGE SCALE GENOMIC DNA]</scope>
</reference>
<protein>
    <submittedName>
        <fullName evidence="2">Uncharacterized protein</fullName>
    </submittedName>
</protein>
<proteinExistence type="predicted"/>